<dbReference type="SUPFAM" id="SSF47459">
    <property type="entry name" value="HLH, helix-loop-helix DNA-binding domain"/>
    <property type="match status" value="1"/>
</dbReference>
<dbReference type="Pfam" id="PF00010">
    <property type="entry name" value="HLH"/>
    <property type="match status" value="1"/>
</dbReference>
<protein>
    <submittedName>
        <fullName evidence="8">BHLH129 protein</fullName>
    </submittedName>
</protein>
<keyword evidence="3" id="KW-0238">DNA-binding</keyword>
<dbReference type="InterPro" id="IPR036638">
    <property type="entry name" value="HLH_DNA-bd_sf"/>
</dbReference>
<feature type="region of interest" description="Disordered" evidence="6">
    <location>
        <begin position="50"/>
        <end position="103"/>
    </location>
</feature>
<feature type="compositionally biased region" description="Low complexity" evidence="6">
    <location>
        <begin position="1"/>
        <end position="15"/>
    </location>
</feature>
<comment type="caution">
    <text evidence="8">The sequence shown here is derived from an EMBL/GenBank/DDBJ whole genome shotgun (WGS) entry which is preliminary data.</text>
</comment>
<keyword evidence="4" id="KW-0804">Transcription</keyword>
<dbReference type="Proteomes" id="UP000436088">
    <property type="component" value="Unassembled WGS sequence"/>
</dbReference>
<evidence type="ECO:0000256" key="5">
    <source>
        <dbReference type="ARBA" id="ARBA00023242"/>
    </source>
</evidence>
<feature type="compositionally biased region" description="Polar residues" evidence="6">
    <location>
        <begin position="50"/>
        <end position="67"/>
    </location>
</feature>
<dbReference type="InterPro" id="IPR045239">
    <property type="entry name" value="bHLH95_bHLH"/>
</dbReference>
<proteinExistence type="predicted"/>
<dbReference type="GO" id="GO:0000981">
    <property type="term" value="F:DNA-binding transcription factor activity, RNA polymerase II-specific"/>
    <property type="evidence" value="ECO:0007669"/>
    <property type="project" value="TreeGrafter"/>
</dbReference>
<evidence type="ECO:0000256" key="6">
    <source>
        <dbReference type="SAM" id="MobiDB-lite"/>
    </source>
</evidence>
<evidence type="ECO:0000256" key="2">
    <source>
        <dbReference type="ARBA" id="ARBA00023015"/>
    </source>
</evidence>
<feature type="region of interest" description="Disordered" evidence="6">
    <location>
        <begin position="1"/>
        <end position="23"/>
    </location>
</feature>
<dbReference type="PANTHER" id="PTHR16223:SF177">
    <property type="entry name" value="TRANSCRIPTION FACTOR BHLH129"/>
    <property type="match status" value="1"/>
</dbReference>
<dbReference type="GO" id="GO:0046983">
    <property type="term" value="F:protein dimerization activity"/>
    <property type="evidence" value="ECO:0007669"/>
    <property type="project" value="InterPro"/>
</dbReference>
<dbReference type="PANTHER" id="PTHR16223">
    <property type="entry name" value="TRANSCRIPTION FACTOR BHLH83-RELATED"/>
    <property type="match status" value="1"/>
</dbReference>
<accession>A0A6A2ZTN2</accession>
<dbReference type="GO" id="GO:0000978">
    <property type="term" value="F:RNA polymerase II cis-regulatory region sequence-specific DNA binding"/>
    <property type="evidence" value="ECO:0007669"/>
    <property type="project" value="TreeGrafter"/>
</dbReference>
<evidence type="ECO:0000256" key="1">
    <source>
        <dbReference type="ARBA" id="ARBA00004123"/>
    </source>
</evidence>
<name>A0A6A2ZTN2_HIBSY</name>
<dbReference type="AlphaFoldDB" id="A0A6A2ZTN2"/>
<evidence type="ECO:0000313" key="9">
    <source>
        <dbReference type="Proteomes" id="UP000436088"/>
    </source>
</evidence>
<dbReference type="InterPro" id="IPR011598">
    <property type="entry name" value="bHLH_dom"/>
</dbReference>
<dbReference type="InterPro" id="IPR045843">
    <property type="entry name" value="IND-like"/>
</dbReference>
<dbReference type="CDD" id="cd11393">
    <property type="entry name" value="bHLH_AtbHLH_like"/>
    <property type="match status" value="1"/>
</dbReference>
<sequence>MYPPSSSQQPMGQSGLTRYGSAPGSFLSNAIDSVIGADLNLVGHYLPAADSSSLTSESTCKASSSNNPREPKSSAPPPPPPHHPHGSYSGPSSSSSLVRQRSSPAGFLSHFTSENGFSVTMGNKNYSSQGSGNGGHGVARMKSQLSFTRQDSLSQITEVSEDLVDGVSSSSNHQSAAHSFAASGFGMDSWDNTNSIVFSAPPSKRAKNIDGDFYNCLNGLETQFSLPQTTLEMATVEKLLHIPEDSVPCKIRAKRGCATHPRSIAERERRTRISGKLKKLEELIPNMDKQTSYADMLDLAVQHIKGLQNEVQKLHKELETCTCGCKQSL</sequence>
<dbReference type="FunFam" id="4.10.280.10:FF:000021">
    <property type="entry name" value="Transcription factor bHLH130 family"/>
    <property type="match status" value="1"/>
</dbReference>
<gene>
    <name evidence="8" type="ORF">F3Y22_tig00110764pilonHSYRG00072</name>
</gene>
<dbReference type="PROSITE" id="PS50888">
    <property type="entry name" value="BHLH"/>
    <property type="match status" value="1"/>
</dbReference>
<dbReference type="GO" id="GO:0005634">
    <property type="term" value="C:nucleus"/>
    <property type="evidence" value="ECO:0007669"/>
    <property type="project" value="UniProtKB-SubCell"/>
</dbReference>
<organism evidence="8 9">
    <name type="scientific">Hibiscus syriacus</name>
    <name type="common">Rose of Sharon</name>
    <dbReference type="NCBI Taxonomy" id="106335"/>
    <lineage>
        <taxon>Eukaryota</taxon>
        <taxon>Viridiplantae</taxon>
        <taxon>Streptophyta</taxon>
        <taxon>Embryophyta</taxon>
        <taxon>Tracheophyta</taxon>
        <taxon>Spermatophyta</taxon>
        <taxon>Magnoliopsida</taxon>
        <taxon>eudicotyledons</taxon>
        <taxon>Gunneridae</taxon>
        <taxon>Pentapetalae</taxon>
        <taxon>rosids</taxon>
        <taxon>malvids</taxon>
        <taxon>Malvales</taxon>
        <taxon>Malvaceae</taxon>
        <taxon>Malvoideae</taxon>
        <taxon>Hibiscus</taxon>
    </lineage>
</organism>
<dbReference type="Gene3D" id="4.10.280.10">
    <property type="entry name" value="Helix-loop-helix DNA-binding domain"/>
    <property type="match status" value="1"/>
</dbReference>
<evidence type="ECO:0000256" key="4">
    <source>
        <dbReference type="ARBA" id="ARBA00023163"/>
    </source>
</evidence>
<dbReference type="SMART" id="SM00353">
    <property type="entry name" value="HLH"/>
    <property type="match status" value="1"/>
</dbReference>
<evidence type="ECO:0000256" key="3">
    <source>
        <dbReference type="ARBA" id="ARBA00023125"/>
    </source>
</evidence>
<feature type="domain" description="BHLH" evidence="7">
    <location>
        <begin position="257"/>
        <end position="307"/>
    </location>
</feature>
<keyword evidence="2" id="KW-0805">Transcription regulation</keyword>
<reference evidence="8" key="1">
    <citation type="submission" date="2019-09" db="EMBL/GenBank/DDBJ databases">
        <title>Draft genome information of white flower Hibiscus syriacus.</title>
        <authorList>
            <person name="Kim Y.-M."/>
        </authorList>
    </citation>
    <scope>NUCLEOTIDE SEQUENCE [LARGE SCALE GENOMIC DNA]</scope>
    <source>
        <strain evidence="8">YM2019G1</strain>
    </source>
</reference>
<comment type="subcellular location">
    <subcellularLocation>
        <location evidence="1">Nucleus</location>
    </subcellularLocation>
</comment>
<feature type="compositionally biased region" description="Low complexity" evidence="6">
    <location>
        <begin position="86"/>
        <end position="103"/>
    </location>
</feature>
<keyword evidence="5" id="KW-0539">Nucleus</keyword>
<evidence type="ECO:0000259" key="7">
    <source>
        <dbReference type="PROSITE" id="PS50888"/>
    </source>
</evidence>
<keyword evidence="9" id="KW-1185">Reference proteome</keyword>
<evidence type="ECO:0000313" key="8">
    <source>
        <dbReference type="EMBL" id="KAE8694906.1"/>
    </source>
</evidence>
<dbReference type="EMBL" id="VEPZ02001101">
    <property type="protein sequence ID" value="KAE8694906.1"/>
    <property type="molecule type" value="Genomic_DNA"/>
</dbReference>